<dbReference type="AlphaFoldDB" id="A0A5S9NCR8"/>
<dbReference type="Proteomes" id="UP000433050">
    <property type="component" value="Unassembled WGS sequence"/>
</dbReference>
<dbReference type="EMBL" id="CACSAS010000001">
    <property type="protein sequence ID" value="CAA0087043.1"/>
    <property type="molecule type" value="Genomic_DNA"/>
</dbReference>
<reference evidence="1 2" key="1">
    <citation type="submission" date="2019-12" db="EMBL/GenBank/DDBJ databases">
        <authorList>
            <person name="Reyes-Prieto M."/>
        </authorList>
    </citation>
    <scope>NUCLEOTIDE SEQUENCE [LARGE SCALE GENOMIC DNA]</scope>
    <source>
        <strain evidence="1">HF14-78462</strain>
    </source>
</reference>
<organism evidence="1 2">
    <name type="scientific">Starkeya nomas</name>
    <dbReference type="NCBI Taxonomy" id="2666134"/>
    <lineage>
        <taxon>Bacteria</taxon>
        <taxon>Pseudomonadati</taxon>
        <taxon>Pseudomonadota</taxon>
        <taxon>Alphaproteobacteria</taxon>
        <taxon>Hyphomicrobiales</taxon>
        <taxon>Xanthobacteraceae</taxon>
        <taxon>Starkeya</taxon>
    </lineage>
</organism>
<protein>
    <submittedName>
        <fullName evidence="1">Uncharacterized protein</fullName>
    </submittedName>
</protein>
<evidence type="ECO:0000313" key="1">
    <source>
        <dbReference type="EMBL" id="CAA0087043.1"/>
    </source>
</evidence>
<sequence length="115" mass="12403">MTAVLGAPDRCETSTYGDKCTYRNGQVEIVYINGKADWITYNNPPGVGFYPAALTRLGVNCPVDISKIGFAGDTFAWRGTCPGLHSAAVFAGEGDAPTEPHNRRVSYIYIKAKTP</sequence>
<accession>A0A5S9NCR8</accession>
<keyword evidence="2" id="KW-1185">Reference proteome</keyword>
<proteinExistence type="predicted"/>
<evidence type="ECO:0000313" key="2">
    <source>
        <dbReference type="Proteomes" id="UP000433050"/>
    </source>
</evidence>
<gene>
    <name evidence="1" type="ORF">STARVERO_00368</name>
</gene>
<name>A0A5S9NCR8_9HYPH</name>